<evidence type="ECO:0000256" key="2">
    <source>
        <dbReference type="SAM" id="MobiDB-lite"/>
    </source>
</evidence>
<accession>A0ABU2CA34</accession>
<feature type="region of interest" description="Disordered" evidence="2">
    <location>
        <begin position="26"/>
        <end position="64"/>
    </location>
</feature>
<feature type="chain" id="PRO_5047533327" description="Lipoprotein" evidence="3">
    <location>
        <begin position="19"/>
        <end position="199"/>
    </location>
</feature>
<comment type="caution">
    <text evidence="4">The sequence shown here is derived from an EMBL/GenBank/DDBJ whole genome shotgun (WGS) entry which is preliminary data.</text>
</comment>
<dbReference type="RefSeq" id="WP_310374113.1">
    <property type="nucleotide sequence ID" value="NZ_JAVDXT010000002.1"/>
</dbReference>
<evidence type="ECO:0000256" key="3">
    <source>
        <dbReference type="SAM" id="SignalP"/>
    </source>
</evidence>
<organism evidence="4 5">
    <name type="scientific">Rhodoferax ferrireducens</name>
    <dbReference type="NCBI Taxonomy" id="192843"/>
    <lineage>
        <taxon>Bacteria</taxon>
        <taxon>Pseudomonadati</taxon>
        <taxon>Pseudomonadota</taxon>
        <taxon>Betaproteobacteria</taxon>
        <taxon>Burkholderiales</taxon>
        <taxon>Comamonadaceae</taxon>
        <taxon>Rhodoferax</taxon>
    </lineage>
</organism>
<keyword evidence="1" id="KW-0175">Coiled coil</keyword>
<evidence type="ECO:0000313" key="4">
    <source>
        <dbReference type="EMBL" id="MDR7378188.1"/>
    </source>
</evidence>
<dbReference type="Proteomes" id="UP001180487">
    <property type="component" value="Unassembled WGS sequence"/>
</dbReference>
<gene>
    <name evidence="4" type="ORF">J2X19_002867</name>
</gene>
<dbReference type="EMBL" id="JAVDXT010000002">
    <property type="protein sequence ID" value="MDR7378188.1"/>
    <property type="molecule type" value="Genomic_DNA"/>
</dbReference>
<feature type="compositionally biased region" description="Pro residues" evidence="2">
    <location>
        <begin position="26"/>
        <end position="46"/>
    </location>
</feature>
<sequence>MHEPMLRRLGLLSLVTLAACSSVVLPPPAPPPPAQPAAVSVPPPAPAVQIVTPPKPPQPEPADEAGRQLLRWQEALRVAAPDTLPALAARLAAEPTTPAGTVHLALVWMNTRTPGDVNRALPLLEQLQQSADPAAQPWVDWARLLATRAGEQKRLEELVARQSQQLRDSQRRIDQLNEQLEALKAIERSLAPRRLDKAP</sequence>
<proteinExistence type="predicted"/>
<feature type="signal peptide" evidence="3">
    <location>
        <begin position="1"/>
        <end position="18"/>
    </location>
</feature>
<reference evidence="4 5" key="1">
    <citation type="submission" date="2023-07" db="EMBL/GenBank/DDBJ databases">
        <title>Sorghum-associated microbial communities from plants grown in Nebraska, USA.</title>
        <authorList>
            <person name="Schachtman D."/>
        </authorList>
    </citation>
    <scope>NUCLEOTIDE SEQUENCE [LARGE SCALE GENOMIC DNA]</scope>
    <source>
        <strain evidence="4 5">BE313</strain>
    </source>
</reference>
<evidence type="ECO:0000256" key="1">
    <source>
        <dbReference type="SAM" id="Coils"/>
    </source>
</evidence>
<name>A0ABU2CA34_9BURK</name>
<feature type="coiled-coil region" evidence="1">
    <location>
        <begin position="152"/>
        <end position="186"/>
    </location>
</feature>
<protein>
    <recommendedName>
        <fullName evidence="6">Lipoprotein</fullName>
    </recommendedName>
</protein>
<evidence type="ECO:0000313" key="5">
    <source>
        <dbReference type="Proteomes" id="UP001180487"/>
    </source>
</evidence>
<evidence type="ECO:0008006" key="6">
    <source>
        <dbReference type="Google" id="ProtNLM"/>
    </source>
</evidence>
<keyword evidence="5" id="KW-1185">Reference proteome</keyword>
<keyword evidence="3" id="KW-0732">Signal</keyword>
<dbReference type="PROSITE" id="PS51257">
    <property type="entry name" value="PROKAR_LIPOPROTEIN"/>
    <property type="match status" value="1"/>
</dbReference>